<name>A0AAW9R6C8_9GAMM</name>
<sequence length="141" mass="15106">MDQLIEFITNHALLAGGFVAVLLLLVWTEFARRLSGTKELTPAQAVAWINDPDSAVIDVSPAADFNKGHIIGAKNLPLTRITQADAEVRKLAEKKLLVVCKAGQTAGQAASGFGKLGARNIAILKGGMARWLADQYPVTRK</sequence>
<dbReference type="AlphaFoldDB" id="A0AAW9R6C8"/>
<accession>A0AAW9R6C8</accession>
<dbReference type="Gene3D" id="3.40.250.10">
    <property type="entry name" value="Rhodanese-like domain"/>
    <property type="match status" value="1"/>
</dbReference>
<dbReference type="EMBL" id="JAZHOG010000004">
    <property type="protein sequence ID" value="MEJ8567524.1"/>
    <property type="molecule type" value="Genomic_DNA"/>
</dbReference>
<dbReference type="PANTHER" id="PTHR43031:SF7">
    <property type="entry name" value="NITRIC OXIDE REDUCTASE FLRD-NAD(+) REDUCTASE"/>
    <property type="match status" value="1"/>
</dbReference>
<dbReference type="PANTHER" id="PTHR43031">
    <property type="entry name" value="FAD-DEPENDENT OXIDOREDUCTASE"/>
    <property type="match status" value="1"/>
</dbReference>
<dbReference type="InterPro" id="IPR050229">
    <property type="entry name" value="GlpE_sulfurtransferase"/>
</dbReference>
<feature type="transmembrane region" description="Helical" evidence="1">
    <location>
        <begin position="12"/>
        <end position="30"/>
    </location>
</feature>
<dbReference type="InterPro" id="IPR001763">
    <property type="entry name" value="Rhodanese-like_dom"/>
</dbReference>
<dbReference type="Proteomes" id="UP001359886">
    <property type="component" value="Unassembled WGS sequence"/>
</dbReference>
<evidence type="ECO:0000313" key="3">
    <source>
        <dbReference type="EMBL" id="MEJ8567524.1"/>
    </source>
</evidence>
<protein>
    <submittedName>
        <fullName evidence="3">Rhodanese-like domain-containing protein</fullName>
    </submittedName>
</protein>
<organism evidence="3 4">
    <name type="scientific">Elongatibacter sediminis</name>
    <dbReference type="NCBI Taxonomy" id="3119006"/>
    <lineage>
        <taxon>Bacteria</taxon>
        <taxon>Pseudomonadati</taxon>
        <taxon>Pseudomonadota</taxon>
        <taxon>Gammaproteobacteria</taxon>
        <taxon>Chromatiales</taxon>
        <taxon>Wenzhouxiangellaceae</taxon>
        <taxon>Elongatibacter</taxon>
    </lineage>
</organism>
<dbReference type="PROSITE" id="PS50206">
    <property type="entry name" value="RHODANESE_3"/>
    <property type="match status" value="1"/>
</dbReference>
<proteinExistence type="predicted"/>
<keyword evidence="1" id="KW-0472">Membrane</keyword>
<dbReference type="SMART" id="SM00450">
    <property type="entry name" value="RHOD"/>
    <property type="match status" value="1"/>
</dbReference>
<keyword evidence="1" id="KW-1133">Transmembrane helix</keyword>
<dbReference type="CDD" id="cd00158">
    <property type="entry name" value="RHOD"/>
    <property type="match status" value="1"/>
</dbReference>
<reference evidence="3 4" key="1">
    <citation type="submission" date="2024-02" db="EMBL/GenBank/DDBJ databases">
        <title>A novel Wenzhouxiangellaceae bacterium, isolated from coastal sediments.</title>
        <authorList>
            <person name="Du Z.-J."/>
            <person name="Ye Y.-Q."/>
            <person name="Zhang X.-Y."/>
        </authorList>
    </citation>
    <scope>NUCLEOTIDE SEQUENCE [LARGE SCALE GENOMIC DNA]</scope>
    <source>
        <strain evidence="3 4">CH-27</strain>
    </source>
</reference>
<evidence type="ECO:0000259" key="2">
    <source>
        <dbReference type="PROSITE" id="PS50206"/>
    </source>
</evidence>
<feature type="domain" description="Rhodanese" evidence="2">
    <location>
        <begin position="50"/>
        <end position="140"/>
    </location>
</feature>
<dbReference type="SUPFAM" id="SSF52821">
    <property type="entry name" value="Rhodanese/Cell cycle control phosphatase"/>
    <property type="match status" value="1"/>
</dbReference>
<dbReference type="Pfam" id="PF00581">
    <property type="entry name" value="Rhodanese"/>
    <property type="match status" value="1"/>
</dbReference>
<comment type="caution">
    <text evidence="3">The sequence shown here is derived from an EMBL/GenBank/DDBJ whole genome shotgun (WGS) entry which is preliminary data.</text>
</comment>
<dbReference type="InterPro" id="IPR036873">
    <property type="entry name" value="Rhodanese-like_dom_sf"/>
</dbReference>
<gene>
    <name evidence="3" type="ORF">V3330_07790</name>
</gene>
<evidence type="ECO:0000313" key="4">
    <source>
        <dbReference type="Proteomes" id="UP001359886"/>
    </source>
</evidence>
<evidence type="ECO:0000256" key="1">
    <source>
        <dbReference type="SAM" id="Phobius"/>
    </source>
</evidence>
<dbReference type="RefSeq" id="WP_354694843.1">
    <property type="nucleotide sequence ID" value="NZ_JAZHOG010000004.1"/>
</dbReference>
<keyword evidence="4" id="KW-1185">Reference proteome</keyword>
<keyword evidence="1" id="KW-0812">Transmembrane</keyword>